<dbReference type="PANTHER" id="PTHR33048:SF160">
    <property type="entry name" value="SAT4 FAMILY MEMBRANE PROTEIN"/>
    <property type="match status" value="1"/>
</dbReference>
<keyword evidence="10 15" id="KW-0472">Membrane</keyword>
<keyword evidence="8 16" id="KW-0732">Signal</keyword>
<evidence type="ECO:0000256" key="15">
    <source>
        <dbReference type="SAM" id="Phobius"/>
    </source>
</evidence>
<dbReference type="GO" id="GO:0098552">
    <property type="term" value="C:side of membrane"/>
    <property type="evidence" value="ECO:0007669"/>
    <property type="project" value="UniProtKB-KW"/>
</dbReference>
<feature type="transmembrane region" description="Helical" evidence="15">
    <location>
        <begin position="95"/>
        <end position="119"/>
    </location>
</feature>
<dbReference type="Pfam" id="PF20684">
    <property type="entry name" value="Fung_rhodopsin"/>
    <property type="match status" value="1"/>
</dbReference>
<dbReference type="InterPro" id="IPR049326">
    <property type="entry name" value="Rhodopsin_dom_fungi"/>
</dbReference>
<evidence type="ECO:0000313" key="18">
    <source>
        <dbReference type="EMBL" id="KAF5667516.1"/>
    </source>
</evidence>
<evidence type="ECO:0000313" key="19">
    <source>
        <dbReference type="Proteomes" id="UP000562682"/>
    </source>
</evidence>
<feature type="transmembrane region" description="Helical" evidence="15">
    <location>
        <begin position="131"/>
        <end position="150"/>
    </location>
</feature>
<evidence type="ECO:0000256" key="12">
    <source>
        <dbReference type="ARBA" id="ARBA00023288"/>
    </source>
</evidence>
<evidence type="ECO:0000256" key="13">
    <source>
        <dbReference type="ARBA" id="ARBA00038359"/>
    </source>
</evidence>
<keyword evidence="9 15" id="KW-1133">Transmembrane helix</keyword>
<feature type="compositionally biased region" description="Polar residues" evidence="14">
    <location>
        <begin position="399"/>
        <end position="410"/>
    </location>
</feature>
<feature type="signal peptide" evidence="16">
    <location>
        <begin position="1"/>
        <end position="22"/>
    </location>
</feature>
<name>A0A8H5WPM1_9HYPO</name>
<dbReference type="GO" id="GO:0005576">
    <property type="term" value="C:extracellular region"/>
    <property type="evidence" value="ECO:0007669"/>
    <property type="project" value="UniProtKB-SubCell"/>
</dbReference>
<feature type="transmembrane region" description="Helical" evidence="15">
    <location>
        <begin position="254"/>
        <end position="275"/>
    </location>
</feature>
<dbReference type="Pfam" id="PF05730">
    <property type="entry name" value="CFEM"/>
    <property type="match status" value="1"/>
</dbReference>
<evidence type="ECO:0000256" key="3">
    <source>
        <dbReference type="ARBA" id="ARBA00004613"/>
    </source>
</evidence>
<evidence type="ECO:0000256" key="11">
    <source>
        <dbReference type="ARBA" id="ARBA00023157"/>
    </source>
</evidence>
<sequence length="449" mass="50033">MKLLGSLALVLALFQLGVSAAAAPEEPPTCGALCIEEEAIKSPCGLNTTCICTNVELNEKISLCVAANCTVRESLLVQSYSKHTCKAPSRDRTTLVWVIGIVFLILGLIGFGLRVMARVFVVKQTWGADDWVMLFAVAMMIPLNALSVQISRVGLGKDIWNVHPDDITDFLYLFYWDELLYLGALPITKISILLFYLKVFPGKHIRMACWIFIGLNVAYFIAFELISIFQCTPIDGAWKAWDKEYKANCNNINIQGWFAAILNIILDVGTMVIPLKELYGLSMSLKKKIQLMLMFSVGIFPPSISSKLRNNQQRDPYISPIPLPLSALKHFTEDYVEIGYWSTIEVPVGIICACMPAIRALFGIVFPKVFASTNRSKNSYANISESKQPPSERKGGATPQITIETEISTRYSRHHDDSSVIELTQMGREQGHEEAAWTDRRPAVPSEPV</sequence>
<feature type="region of interest" description="Disordered" evidence="14">
    <location>
        <begin position="381"/>
        <end position="449"/>
    </location>
</feature>
<evidence type="ECO:0000256" key="1">
    <source>
        <dbReference type="ARBA" id="ARBA00004141"/>
    </source>
</evidence>
<evidence type="ECO:0000256" key="6">
    <source>
        <dbReference type="ARBA" id="ARBA00022622"/>
    </source>
</evidence>
<evidence type="ECO:0000259" key="17">
    <source>
        <dbReference type="SMART" id="SM00747"/>
    </source>
</evidence>
<comment type="subcellular location">
    <subcellularLocation>
        <location evidence="2">Membrane</location>
        <topology evidence="2">Lipid-anchor</topology>
        <topology evidence="2">GPI-anchor</topology>
    </subcellularLocation>
    <subcellularLocation>
        <location evidence="1">Membrane</location>
        <topology evidence="1">Multi-pass membrane protein</topology>
    </subcellularLocation>
    <subcellularLocation>
        <location evidence="3">Secreted</location>
    </subcellularLocation>
</comment>
<reference evidence="18 19" key="1">
    <citation type="submission" date="2020-05" db="EMBL/GenBank/DDBJ databases">
        <title>Identification and distribution of gene clusters putatively required for synthesis of sphingolipid metabolism inhibitors in phylogenetically diverse species of the filamentous fungus Fusarium.</title>
        <authorList>
            <person name="Kim H.-S."/>
            <person name="Busman M."/>
            <person name="Brown D.W."/>
            <person name="Divon H."/>
            <person name="Uhlig S."/>
            <person name="Proctor R.H."/>
        </authorList>
    </citation>
    <scope>NUCLEOTIDE SEQUENCE [LARGE SCALE GENOMIC DNA]</scope>
    <source>
        <strain evidence="18 19">NRRL 25311</strain>
    </source>
</reference>
<gene>
    <name evidence="18" type="ORF">FDENT_12108</name>
</gene>
<evidence type="ECO:0000256" key="16">
    <source>
        <dbReference type="SAM" id="SignalP"/>
    </source>
</evidence>
<evidence type="ECO:0000256" key="14">
    <source>
        <dbReference type="SAM" id="MobiDB-lite"/>
    </source>
</evidence>
<protein>
    <submittedName>
        <fullName evidence="18">Integral membrane protein PTH11</fullName>
    </submittedName>
</protein>
<dbReference type="SMART" id="SM00747">
    <property type="entry name" value="CFEM"/>
    <property type="match status" value="1"/>
</dbReference>
<organism evidence="18 19">
    <name type="scientific">Fusarium denticulatum</name>
    <dbReference type="NCBI Taxonomy" id="48507"/>
    <lineage>
        <taxon>Eukaryota</taxon>
        <taxon>Fungi</taxon>
        <taxon>Dikarya</taxon>
        <taxon>Ascomycota</taxon>
        <taxon>Pezizomycotina</taxon>
        <taxon>Sordariomycetes</taxon>
        <taxon>Hypocreomycetidae</taxon>
        <taxon>Hypocreales</taxon>
        <taxon>Nectriaceae</taxon>
        <taxon>Fusarium</taxon>
        <taxon>Fusarium fujikuroi species complex</taxon>
    </lineage>
</organism>
<dbReference type="EMBL" id="JAAOAK010000404">
    <property type="protein sequence ID" value="KAF5667516.1"/>
    <property type="molecule type" value="Genomic_DNA"/>
</dbReference>
<keyword evidence="6" id="KW-0325">Glycoprotein</keyword>
<feature type="transmembrane region" description="Helical" evidence="15">
    <location>
        <begin position="209"/>
        <end position="229"/>
    </location>
</feature>
<evidence type="ECO:0000256" key="10">
    <source>
        <dbReference type="ARBA" id="ARBA00023136"/>
    </source>
</evidence>
<keyword evidence="11" id="KW-1015">Disulfide bond</keyword>
<feature type="transmembrane region" description="Helical" evidence="15">
    <location>
        <begin position="179"/>
        <end position="197"/>
    </location>
</feature>
<evidence type="ECO:0000256" key="2">
    <source>
        <dbReference type="ARBA" id="ARBA00004589"/>
    </source>
</evidence>
<dbReference type="Proteomes" id="UP000562682">
    <property type="component" value="Unassembled WGS sequence"/>
</dbReference>
<proteinExistence type="inferred from homology"/>
<keyword evidence="6" id="KW-0336">GPI-anchor</keyword>
<evidence type="ECO:0000256" key="8">
    <source>
        <dbReference type="ARBA" id="ARBA00022729"/>
    </source>
</evidence>
<feature type="compositionally biased region" description="Basic and acidic residues" evidence="14">
    <location>
        <begin position="429"/>
        <end position="442"/>
    </location>
</feature>
<keyword evidence="5" id="KW-0964">Secreted</keyword>
<evidence type="ECO:0000256" key="7">
    <source>
        <dbReference type="ARBA" id="ARBA00022692"/>
    </source>
</evidence>
<keyword evidence="12" id="KW-0449">Lipoprotein</keyword>
<comment type="similarity">
    <text evidence="13">Belongs to the SAT4 family.</text>
</comment>
<evidence type="ECO:0000256" key="9">
    <source>
        <dbReference type="ARBA" id="ARBA00022989"/>
    </source>
</evidence>
<accession>A0A8H5WPM1</accession>
<feature type="chain" id="PRO_5034286502" evidence="16">
    <location>
        <begin position="23"/>
        <end position="449"/>
    </location>
</feature>
<dbReference type="InterPro" id="IPR052337">
    <property type="entry name" value="SAT4-like"/>
</dbReference>
<dbReference type="InterPro" id="IPR008427">
    <property type="entry name" value="Extracellular_membr_CFEM_dom"/>
</dbReference>
<feature type="domain" description="CFEM" evidence="17">
    <location>
        <begin position="23"/>
        <end position="86"/>
    </location>
</feature>
<dbReference type="PANTHER" id="PTHR33048">
    <property type="entry name" value="PTH11-LIKE INTEGRAL MEMBRANE PROTEIN (AFU_ORTHOLOGUE AFUA_5G11245)"/>
    <property type="match status" value="1"/>
</dbReference>
<keyword evidence="7 15" id="KW-0812">Transmembrane</keyword>
<evidence type="ECO:0000256" key="5">
    <source>
        <dbReference type="ARBA" id="ARBA00022525"/>
    </source>
</evidence>
<keyword evidence="19" id="KW-1185">Reference proteome</keyword>
<comment type="caution">
    <text evidence="18">The sequence shown here is derived from an EMBL/GenBank/DDBJ whole genome shotgun (WGS) entry which is preliminary data.</text>
</comment>
<dbReference type="AlphaFoldDB" id="A0A8H5WPM1"/>
<evidence type="ECO:0000256" key="4">
    <source>
        <dbReference type="ARBA" id="ARBA00010031"/>
    </source>
</evidence>
<comment type="similarity">
    <text evidence="4">Belongs to the RBT5 family.</text>
</comment>